<evidence type="ECO:0000256" key="1">
    <source>
        <dbReference type="SAM" id="MobiDB-lite"/>
    </source>
</evidence>
<dbReference type="OrthoDB" id="2367075at2759"/>
<feature type="region of interest" description="Disordered" evidence="1">
    <location>
        <begin position="262"/>
        <end position="292"/>
    </location>
</feature>
<feature type="compositionally biased region" description="Low complexity" evidence="1">
    <location>
        <begin position="221"/>
        <end position="242"/>
    </location>
</feature>
<feature type="domain" description="BTB" evidence="2">
    <location>
        <begin position="46"/>
        <end position="143"/>
    </location>
</feature>
<proteinExistence type="predicted"/>
<sequence length="311" mass="34733">MTSLGDPRYLGELESPTALDYAHETCLVPRTKVHRHQQYYFEDGNLTILVEDTLFRVFRSTFIRHSPVFGDLFSLPEPAGQTSEGSSDDNPLYFSGILSADFERLLWVIYPPSYEKHKAETFDEWTSILHLATRWDFTDIRSLAIRSIQSLNITPVDRIVLSREYDISGRWTLAGYTALCDRHEPLSYAEATRLGLETSIRISQLREQLRYKGPGGGGHQSLTRTAAARRAATLPAPSSAARGSRVSFGAWPTWDVARSFLDQETIPPPTRTNTARSVKSASAAKTRNPAQALSRNARLVADAFGIEIAGR</sequence>
<dbReference type="SUPFAM" id="SSF54695">
    <property type="entry name" value="POZ domain"/>
    <property type="match status" value="1"/>
</dbReference>
<dbReference type="Pfam" id="PF00651">
    <property type="entry name" value="BTB"/>
    <property type="match status" value="1"/>
</dbReference>
<comment type="caution">
    <text evidence="3">The sequence shown here is derived from an EMBL/GenBank/DDBJ whole genome shotgun (WGS) entry which is preliminary data.</text>
</comment>
<feature type="compositionally biased region" description="Polar residues" evidence="1">
    <location>
        <begin position="271"/>
        <end position="292"/>
    </location>
</feature>
<reference evidence="3" key="1">
    <citation type="journal article" date="2021" name="New Phytol.">
        <title>Evolutionary innovations through gain and loss of genes in the ectomycorrhizal Boletales.</title>
        <authorList>
            <person name="Wu G."/>
            <person name="Miyauchi S."/>
            <person name="Morin E."/>
            <person name="Kuo A."/>
            <person name="Drula E."/>
            <person name="Varga T."/>
            <person name="Kohler A."/>
            <person name="Feng B."/>
            <person name="Cao Y."/>
            <person name="Lipzen A."/>
            <person name="Daum C."/>
            <person name="Hundley H."/>
            <person name="Pangilinan J."/>
            <person name="Johnson J."/>
            <person name="Barry K."/>
            <person name="LaButti K."/>
            <person name="Ng V."/>
            <person name="Ahrendt S."/>
            <person name="Min B."/>
            <person name="Choi I.G."/>
            <person name="Park H."/>
            <person name="Plett J.M."/>
            <person name="Magnuson J."/>
            <person name="Spatafora J.W."/>
            <person name="Nagy L.G."/>
            <person name="Henrissat B."/>
            <person name="Grigoriev I.V."/>
            <person name="Yang Z.L."/>
            <person name="Xu J."/>
            <person name="Martin F.M."/>
        </authorList>
    </citation>
    <scope>NUCLEOTIDE SEQUENCE</scope>
    <source>
        <strain evidence="3">KKN 215</strain>
    </source>
</reference>
<gene>
    <name evidence="3" type="ORF">BXZ70DRAFT_735785</name>
</gene>
<evidence type="ECO:0000259" key="2">
    <source>
        <dbReference type="Pfam" id="PF00651"/>
    </source>
</evidence>
<evidence type="ECO:0000313" key="4">
    <source>
        <dbReference type="Proteomes" id="UP000813824"/>
    </source>
</evidence>
<keyword evidence="4" id="KW-1185">Reference proteome</keyword>
<name>A0A8K0UU49_9AGAR</name>
<dbReference type="AlphaFoldDB" id="A0A8K0UU49"/>
<dbReference type="InterPro" id="IPR000210">
    <property type="entry name" value="BTB/POZ_dom"/>
</dbReference>
<accession>A0A8K0UU49</accession>
<organism evidence="3 4">
    <name type="scientific">Cristinia sonorae</name>
    <dbReference type="NCBI Taxonomy" id="1940300"/>
    <lineage>
        <taxon>Eukaryota</taxon>
        <taxon>Fungi</taxon>
        <taxon>Dikarya</taxon>
        <taxon>Basidiomycota</taxon>
        <taxon>Agaricomycotina</taxon>
        <taxon>Agaricomycetes</taxon>
        <taxon>Agaricomycetidae</taxon>
        <taxon>Agaricales</taxon>
        <taxon>Pleurotineae</taxon>
        <taxon>Stephanosporaceae</taxon>
        <taxon>Cristinia</taxon>
    </lineage>
</organism>
<dbReference type="Gene3D" id="3.30.710.10">
    <property type="entry name" value="Potassium Channel Kv1.1, Chain A"/>
    <property type="match status" value="1"/>
</dbReference>
<feature type="region of interest" description="Disordered" evidence="1">
    <location>
        <begin position="210"/>
        <end position="244"/>
    </location>
</feature>
<dbReference type="InterPro" id="IPR011333">
    <property type="entry name" value="SKP1/BTB/POZ_sf"/>
</dbReference>
<protein>
    <recommendedName>
        <fullName evidence="2">BTB domain-containing protein</fullName>
    </recommendedName>
</protein>
<dbReference type="Proteomes" id="UP000813824">
    <property type="component" value="Unassembled WGS sequence"/>
</dbReference>
<dbReference type="EMBL" id="JAEVFJ010000007">
    <property type="protein sequence ID" value="KAH8103514.1"/>
    <property type="molecule type" value="Genomic_DNA"/>
</dbReference>
<evidence type="ECO:0000313" key="3">
    <source>
        <dbReference type="EMBL" id="KAH8103514.1"/>
    </source>
</evidence>